<dbReference type="EMBL" id="GIFC01004203">
    <property type="protein sequence ID" value="MXU86286.1"/>
    <property type="molecule type" value="Transcribed_RNA"/>
</dbReference>
<feature type="chain" id="PRO_5025387470" evidence="1">
    <location>
        <begin position="18"/>
        <end position="90"/>
    </location>
</feature>
<feature type="signal peptide" evidence="1">
    <location>
        <begin position="1"/>
        <end position="17"/>
    </location>
</feature>
<dbReference type="AlphaFoldDB" id="A0A6B0UDC0"/>
<organism evidence="2">
    <name type="scientific">Ixodes ricinus</name>
    <name type="common">Common tick</name>
    <name type="synonym">Acarus ricinus</name>
    <dbReference type="NCBI Taxonomy" id="34613"/>
    <lineage>
        <taxon>Eukaryota</taxon>
        <taxon>Metazoa</taxon>
        <taxon>Ecdysozoa</taxon>
        <taxon>Arthropoda</taxon>
        <taxon>Chelicerata</taxon>
        <taxon>Arachnida</taxon>
        <taxon>Acari</taxon>
        <taxon>Parasitiformes</taxon>
        <taxon>Ixodida</taxon>
        <taxon>Ixodoidea</taxon>
        <taxon>Ixodidae</taxon>
        <taxon>Ixodinae</taxon>
        <taxon>Ixodes</taxon>
    </lineage>
</organism>
<evidence type="ECO:0000256" key="1">
    <source>
        <dbReference type="SAM" id="SignalP"/>
    </source>
</evidence>
<proteinExistence type="predicted"/>
<sequence length="90" mass="9881">MPSGVLWLCMHVRGARGGQAGQLKLLTVVLTPSATRLRLVRTGDVSPVVITATFLKHVVGVVQRNLALHKLQDQLHLPRLRGGDRIEHYG</sequence>
<name>A0A6B0UDC0_IXORI</name>
<accession>A0A6B0UDC0</accession>
<protein>
    <submittedName>
        <fullName evidence="2">Putative secreted protein</fullName>
    </submittedName>
</protein>
<reference evidence="2" key="1">
    <citation type="submission" date="2019-12" db="EMBL/GenBank/DDBJ databases">
        <title>An insight into the sialome of adult female Ixodes ricinus ticks feeding for 6 days.</title>
        <authorList>
            <person name="Perner J."/>
            <person name="Ribeiro J.M.C."/>
        </authorList>
    </citation>
    <scope>NUCLEOTIDE SEQUENCE</scope>
    <source>
        <strain evidence="2">Semi-engorged</strain>
        <tissue evidence="2">Salivary glands</tissue>
    </source>
</reference>
<keyword evidence="1" id="KW-0732">Signal</keyword>
<evidence type="ECO:0000313" key="2">
    <source>
        <dbReference type="EMBL" id="MXU86286.1"/>
    </source>
</evidence>